<proteinExistence type="predicted"/>
<dbReference type="InterPro" id="IPR041588">
    <property type="entry name" value="Integrase_H2C2"/>
</dbReference>
<sequence length="612" mass="70346">MSVLRYIANTKTRFKTFVANRLAVIHDATTVNQWHYVRSEDNPADCASRGIPTVSKFLDYTPWLDGPEFLWKPESTWIQPVDPGNLNLENDKEVKSNLAMTLTLSSPKGLERLIEYHSDWKRLKASVGWFLKAKDNLKSRISKGEENRKERSTNVSTNMCLTPNILERAERSLVMFVQRLHFPKELEDINTKGVKKSSPLCKLDPFIHDGILRVGGRLSNSEISFDAKHPIIIPKESKVARLLVEDAHKSAGHMGKNATLSILRERFWIVGANSYLKSIISKCAICKRYQSPPMTQKMANLPSERLEPDEPPFTRVGMDYFGPFELKRGRSSVKRYGVIFTCLNSRALHLEVAFSLDTDSCIDAIRRFIARRGKPKFMRSDNGTNLIGAEREMRESIQEWNTDHIQGHMRQLGIEWAFNPPTASHFGGVWERLIRSVRKVLYSVLHEQTNRLDDEGLITLFCEVEAILNGRPLTSVTDDPNDMRALTPNHLLLLRPGEHFPPGVFVKTDNYVRRRWRQIQYLANIFWTRWIKEYMPLLQTRQKWLQPKDNPKVGDIVLIVDNGPRNSWNLGRIIEILNKKDDVVRVVKVKTGSSVLTRPITKLCLVLESEIN</sequence>
<evidence type="ECO:0000313" key="3">
    <source>
        <dbReference type="Proteomes" id="UP001186944"/>
    </source>
</evidence>
<dbReference type="GO" id="GO:0015074">
    <property type="term" value="P:DNA integration"/>
    <property type="evidence" value="ECO:0007669"/>
    <property type="project" value="InterPro"/>
</dbReference>
<dbReference type="PANTHER" id="PTHR47331">
    <property type="entry name" value="PHD-TYPE DOMAIN-CONTAINING PROTEIN"/>
    <property type="match status" value="1"/>
</dbReference>
<dbReference type="EMBL" id="VSWD01000005">
    <property type="protein sequence ID" value="KAK3103333.1"/>
    <property type="molecule type" value="Genomic_DNA"/>
</dbReference>
<feature type="domain" description="Integrase catalytic" evidence="1">
    <location>
        <begin position="308"/>
        <end position="496"/>
    </location>
</feature>
<comment type="caution">
    <text evidence="2">The sequence shown here is derived from an EMBL/GenBank/DDBJ whole genome shotgun (WGS) entry which is preliminary data.</text>
</comment>
<dbReference type="AlphaFoldDB" id="A0AA88YEK6"/>
<protein>
    <recommendedName>
        <fullName evidence="1">Integrase catalytic domain-containing protein</fullName>
    </recommendedName>
</protein>
<evidence type="ECO:0000259" key="1">
    <source>
        <dbReference type="PROSITE" id="PS50994"/>
    </source>
</evidence>
<dbReference type="Gene3D" id="1.10.340.70">
    <property type="match status" value="1"/>
</dbReference>
<dbReference type="Pfam" id="PF18701">
    <property type="entry name" value="DUF5641"/>
    <property type="match status" value="1"/>
</dbReference>
<dbReference type="GO" id="GO:0003676">
    <property type="term" value="F:nucleic acid binding"/>
    <property type="evidence" value="ECO:0007669"/>
    <property type="project" value="InterPro"/>
</dbReference>
<accession>A0AA88YEK6</accession>
<gene>
    <name evidence="2" type="ORF">FSP39_018558</name>
</gene>
<dbReference type="PANTHER" id="PTHR47331:SF1">
    <property type="entry name" value="GAG-LIKE PROTEIN"/>
    <property type="match status" value="1"/>
</dbReference>
<keyword evidence="3" id="KW-1185">Reference proteome</keyword>
<dbReference type="PROSITE" id="PS50994">
    <property type="entry name" value="INTEGRASE"/>
    <property type="match status" value="1"/>
</dbReference>
<name>A0AA88YEK6_PINIB</name>
<dbReference type="InterPro" id="IPR001584">
    <property type="entry name" value="Integrase_cat-core"/>
</dbReference>
<reference evidence="2" key="1">
    <citation type="submission" date="2019-08" db="EMBL/GenBank/DDBJ databases">
        <title>The improved chromosome-level genome for the pearl oyster Pinctada fucata martensii using PacBio sequencing and Hi-C.</title>
        <authorList>
            <person name="Zheng Z."/>
        </authorList>
    </citation>
    <scope>NUCLEOTIDE SEQUENCE</scope>
    <source>
        <strain evidence="2">ZZ-2019</strain>
        <tissue evidence="2">Adductor muscle</tissue>
    </source>
</reference>
<dbReference type="Pfam" id="PF17921">
    <property type="entry name" value="Integrase_H2C2"/>
    <property type="match status" value="1"/>
</dbReference>
<dbReference type="SUPFAM" id="SSF53098">
    <property type="entry name" value="Ribonuclease H-like"/>
    <property type="match status" value="1"/>
</dbReference>
<evidence type="ECO:0000313" key="2">
    <source>
        <dbReference type="EMBL" id="KAK3103333.1"/>
    </source>
</evidence>
<dbReference type="Proteomes" id="UP001186944">
    <property type="component" value="Unassembled WGS sequence"/>
</dbReference>
<organism evidence="2 3">
    <name type="scientific">Pinctada imbricata</name>
    <name type="common">Atlantic pearl-oyster</name>
    <name type="synonym">Pinctada martensii</name>
    <dbReference type="NCBI Taxonomy" id="66713"/>
    <lineage>
        <taxon>Eukaryota</taxon>
        <taxon>Metazoa</taxon>
        <taxon>Spiralia</taxon>
        <taxon>Lophotrochozoa</taxon>
        <taxon>Mollusca</taxon>
        <taxon>Bivalvia</taxon>
        <taxon>Autobranchia</taxon>
        <taxon>Pteriomorphia</taxon>
        <taxon>Pterioida</taxon>
        <taxon>Pterioidea</taxon>
        <taxon>Pteriidae</taxon>
        <taxon>Pinctada</taxon>
    </lineage>
</organism>
<dbReference type="InterPro" id="IPR012337">
    <property type="entry name" value="RNaseH-like_sf"/>
</dbReference>
<dbReference type="Gene3D" id="3.30.420.10">
    <property type="entry name" value="Ribonuclease H-like superfamily/Ribonuclease H"/>
    <property type="match status" value="1"/>
</dbReference>
<dbReference type="InterPro" id="IPR036397">
    <property type="entry name" value="RNaseH_sf"/>
</dbReference>
<dbReference type="InterPro" id="IPR040676">
    <property type="entry name" value="DUF5641"/>
</dbReference>